<dbReference type="EMBL" id="BATL01000048">
    <property type="protein sequence ID" value="GAD76633.1"/>
    <property type="molecule type" value="Genomic_DNA"/>
</dbReference>
<gene>
    <name evidence="3" type="ORF">VAZ01S_048_00400</name>
</gene>
<keyword evidence="4" id="KW-1185">Reference proteome</keyword>
<accession>U3CE86</accession>
<dbReference type="InterPro" id="IPR047650">
    <property type="entry name" value="Transpos_IS110"/>
</dbReference>
<dbReference type="RefSeq" id="WP_021710380.1">
    <property type="nucleotide sequence ID" value="NZ_BAOB01000312.1"/>
</dbReference>
<proteinExistence type="predicted"/>
<dbReference type="eggNOG" id="COG3547">
    <property type="taxonomic scope" value="Bacteria"/>
</dbReference>
<feature type="domain" description="Transposase IS110-like N-terminal" evidence="1">
    <location>
        <begin position="7"/>
        <end position="109"/>
    </location>
</feature>
<organism evidence="3 4">
    <name type="scientific">Vibrio azureus NBRC 104587</name>
    <dbReference type="NCBI Taxonomy" id="1219077"/>
    <lineage>
        <taxon>Bacteria</taxon>
        <taxon>Pseudomonadati</taxon>
        <taxon>Pseudomonadota</taxon>
        <taxon>Gammaproteobacteria</taxon>
        <taxon>Vibrionales</taxon>
        <taxon>Vibrionaceae</taxon>
        <taxon>Vibrio</taxon>
    </lineage>
</organism>
<dbReference type="Pfam" id="PF01548">
    <property type="entry name" value="DEDD_Tnp_IS110"/>
    <property type="match status" value="1"/>
</dbReference>
<dbReference type="GO" id="GO:0006313">
    <property type="term" value="P:DNA transposition"/>
    <property type="evidence" value="ECO:0007669"/>
    <property type="project" value="InterPro"/>
</dbReference>
<comment type="caution">
    <text evidence="3">The sequence shown here is derived from an EMBL/GenBank/DDBJ whole genome shotgun (WGS) entry which is preliminary data.</text>
</comment>
<feature type="domain" description="Transposase IS116/IS110/IS902 C-terminal" evidence="2">
    <location>
        <begin position="174"/>
        <end position="256"/>
    </location>
</feature>
<dbReference type="GO" id="GO:0004803">
    <property type="term" value="F:transposase activity"/>
    <property type="evidence" value="ECO:0007669"/>
    <property type="project" value="InterPro"/>
</dbReference>
<evidence type="ECO:0000313" key="3">
    <source>
        <dbReference type="EMBL" id="GAD76633.1"/>
    </source>
</evidence>
<dbReference type="STRING" id="1219077.VAZ01S_048_00400"/>
<dbReference type="GO" id="GO:0003677">
    <property type="term" value="F:DNA binding"/>
    <property type="evidence" value="ECO:0007669"/>
    <property type="project" value="InterPro"/>
</dbReference>
<dbReference type="InterPro" id="IPR002525">
    <property type="entry name" value="Transp_IS110-like_N"/>
</dbReference>
<dbReference type="InterPro" id="IPR003346">
    <property type="entry name" value="Transposase_20"/>
</dbReference>
<dbReference type="PANTHER" id="PTHR33055:SF3">
    <property type="entry name" value="PUTATIVE TRANSPOSASE FOR IS117-RELATED"/>
    <property type="match status" value="1"/>
</dbReference>
<evidence type="ECO:0000313" key="4">
    <source>
        <dbReference type="Proteomes" id="UP000016567"/>
    </source>
</evidence>
<name>U3CE86_9VIBR</name>
<dbReference type="Pfam" id="PF02371">
    <property type="entry name" value="Transposase_20"/>
    <property type="match status" value="1"/>
</dbReference>
<dbReference type="Proteomes" id="UP000016567">
    <property type="component" value="Unassembled WGS sequence"/>
</dbReference>
<reference evidence="3 4" key="1">
    <citation type="submission" date="2013-09" db="EMBL/GenBank/DDBJ databases">
        <title>Whole genome shotgun sequence of Vibrio azureus NBRC 104587.</title>
        <authorList>
            <person name="Isaki S."/>
            <person name="Hosoyama A."/>
            <person name="Numata M."/>
            <person name="Hashimoto M."/>
            <person name="Hosoyama Y."/>
            <person name="Tsuchikane K."/>
            <person name="Noguchi M."/>
            <person name="Hirakata S."/>
            <person name="Ichikawa N."/>
            <person name="Ohji S."/>
            <person name="Yamazoe A."/>
            <person name="Fujita N."/>
        </authorList>
    </citation>
    <scope>NUCLEOTIDE SEQUENCE [LARGE SCALE GENOMIC DNA]</scope>
    <source>
        <strain evidence="3 4">NBRC 104587</strain>
    </source>
</reference>
<dbReference type="PANTHER" id="PTHR33055">
    <property type="entry name" value="TRANSPOSASE FOR INSERTION SEQUENCE ELEMENT IS1111A"/>
    <property type="match status" value="1"/>
</dbReference>
<evidence type="ECO:0000259" key="1">
    <source>
        <dbReference type="Pfam" id="PF01548"/>
    </source>
</evidence>
<dbReference type="AlphaFoldDB" id="U3CE86"/>
<sequence>MRYLVKLEACVVAMEACGTAHYWGRKISQLGHSVVLLPAQHVKGYLRGQKNDYNDAKAIAEACQHGAIRPVAIKSLKQQDEQTFLCMRQHVSSDRTRLINHVRGLLAEYGVVLSRGKHVLRKELPFILEDAENGLTDEFRELLFRQYKQLERLDEELQWYDEKLAVKAKQEETCQRLIEIPGIGPVVSVSLKAWMGDGQQFKRGRDASAALGLVPKQFSTGGRDVLLGITKRGNRQLRSLVVHGARAVVSRAKDKSDRLSQWIIRLVETRGFNKAVVALANKLIRISWVIICRGEKYKAPVAI</sequence>
<evidence type="ECO:0000259" key="2">
    <source>
        <dbReference type="Pfam" id="PF02371"/>
    </source>
</evidence>
<dbReference type="NCBIfam" id="NF033542">
    <property type="entry name" value="transpos_IS110"/>
    <property type="match status" value="1"/>
</dbReference>
<protein>
    <submittedName>
        <fullName evidence="3">Putative transposase</fullName>
    </submittedName>
</protein>